<dbReference type="SUPFAM" id="SSF51621">
    <property type="entry name" value="Phosphoenolpyruvate/pyruvate domain"/>
    <property type="match status" value="1"/>
</dbReference>
<evidence type="ECO:0000256" key="2">
    <source>
        <dbReference type="ARBA" id="ARBA00022723"/>
    </source>
</evidence>
<accession>A0A382IR64</accession>
<feature type="domain" description="HpcH/HpaI aldolase/citrate lyase" evidence="4">
    <location>
        <begin position="25"/>
        <end position="235"/>
    </location>
</feature>
<dbReference type="GO" id="GO:0016832">
    <property type="term" value="F:aldehyde-lyase activity"/>
    <property type="evidence" value="ECO:0007669"/>
    <property type="project" value="TreeGrafter"/>
</dbReference>
<dbReference type="InterPro" id="IPR050251">
    <property type="entry name" value="HpcH-HpaI_aldolase"/>
</dbReference>
<organism evidence="5">
    <name type="scientific">marine metagenome</name>
    <dbReference type="NCBI Taxonomy" id="408172"/>
    <lineage>
        <taxon>unclassified sequences</taxon>
        <taxon>metagenomes</taxon>
        <taxon>ecological metagenomes</taxon>
    </lineage>
</organism>
<evidence type="ECO:0000259" key="4">
    <source>
        <dbReference type="Pfam" id="PF03328"/>
    </source>
</evidence>
<evidence type="ECO:0000256" key="1">
    <source>
        <dbReference type="ARBA" id="ARBA00005568"/>
    </source>
</evidence>
<gene>
    <name evidence="5" type="ORF">METZ01_LOCUS255168</name>
</gene>
<evidence type="ECO:0000313" key="5">
    <source>
        <dbReference type="EMBL" id="SVC02314.1"/>
    </source>
</evidence>
<keyword evidence="3" id="KW-0456">Lyase</keyword>
<evidence type="ECO:0000256" key="3">
    <source>
        <dbReference type="ARBA" id="ARBA00023239"/>
    </source>
</evidence>
<dbReference type="EMBL" id="UINC01069157">
    <property type="protein sequence ID" value="SVC02314.1"/>
    <property type="molecule type" value="Genomic_DNA"/>
</dbReference>
<dbReference type="InterPro" id="IPR005000">
    <property type="entry name" value="Aldolase/citrate-lyase_domain"/>
</dbReference>
<keyword evidence="2" id="KW-0479">Metal-binding</keyword>
<dbReference type="PANTHER" id="PTHR30502">
    <property type="entry name" value="2-KETO-3-DEOXY-L-RHAMNONATE ALDOLASE"/>
    <property type="match status" value="1"/>
</dbReference>
<proteinExistence type="inferred from homology"/>
<name>A0A382IR64_9ZZZZ</name>
<reference evidence="5" key="1">
    <citation type="submission" date="2018-05" db="EMBL/GenBank/DDBJ databases">
        <authorList>
            <person name="Lanie J.A."/>
            <person name="Ng W.-L."/>
            <person name="Kazmierczak K.M."/>
            <person name="Andrzejewski T.M."/>
            <person name="Davidsen T.M."/>
            <person name="Wayne K.J."/>
            <person name="Tettelin H."/>
            <person name="Glass J.I."/>
            <person name="Rusch D."/>
            <person name="Podicherti R."/>
            <person name="Tsui H.-C.T."/>
            <person name="Winkler M.E."/>
        </authorList>
    </citation>
    <scope>NUCLEOTIDE SEQUENCE</scope>
</reference>
<sequence>MYPSDVRQKLASGNPVLGTSMFTREPFVAQSIYQTGADWVWIDQEHQPVGTESVGTICVQGRENGSAPVIRVPYNNPGDIKKAYDVGAVGVMVPQIDTPEDAKNAVKWAKYPPLGQRGIAPFFAGYLGVSAQDIIDNANDETILMLQMESVEAYENLDEILAVPGYEVLLVGPTDLSASLGVNGDIHNSKVENIMTDVAQRIKGSGKYLSTTFGDVEDCRRWIGEGYQMMNVSSTLALGTIQTKQIFSELREQFKV</sequence>
<protein>
    <recommendedName>
        <fullName evidence="4">HpcH/HpaI aldolase/citrate lyase domain-containing protein</fullName>
    </recommendedName>
</protein>
<dbReference type="InterPro" id="IPR015813">
    <property type="entry name" value="Pyrv/PenolPyrv_kinase-like_dom"/>
</dbReference>
<dbReference type="PANTHER" id="PTHR30502:SF0">
    <property type="entry name" value="PHOSPHOENOLPYRUVATE CARBOXYLASE FAMILY PROTEIN"/>
    <property type="match status" value="1"/>
</dbReference>
<dbReference type="AlphaFoldDB" id="A0A382IR64"/>
<comment type="similarity">
    <text evidence="1">Belongs to the HpcH/HpaI aldolase family.</text>
</comment>
<dbReference type="GO" id="GO:0046872">
    <property type="term" value="F:metal ion binding"/>
    <property type="evidence" value="ECO:0007669"/>
    <property type="project" value="UniProtKB-KW"/>
</dbReference>
<dbReference type="InterPro" id="IPR040442">
    <property type="entry name" value="Pyrv_kinase-like_dom_sf"/>
</dbReference>
<dbReference type="Pfam" id="PF03328">
    <property type="entry name" value="HpcH_HpaI"/>
    <property type="match status" value="1"/>
</dbReference>
<dbReference type="GO" id="GO:0005737">
    <property type="term" value="C:cytoplasm"/>
    <property type="evidence" value="ECO:0007669"/>
    <property type="project" value="TreeGrafter"/>
</dbReference>
<dbReference type="Gene3D" id="3.20.20.60">
    <property type="entry name" value="Phosphoenolpyruvate-binding domains"/>
    <property type="match status" value="1"/>
</dbReference>